<dbReference type="PROSITE" id="PS00109">
    <property type="entry name" value="PROTEIN_KINASE_TYR"/>
    <property type="match status" value="1"/>
</dbReference>
<evidence type="ECO:0000256" key="3">
    <source>
        <dbReference type="ARBA" id="ARBA00022741"/>
    </source>
</evidence>
<comment type="caution">
    <text evidence="9">The sequence shown here is derived from an EMBL/GenBank/DDBJ whole genome shotgun (WGS) entry which is preliminary data.</text>
</comment>
<keyword evidence="6" id="KW-0812">Transmembrane</keyword>
<dbReference type="CDD" id="cd14014">
    <property type="entry name" value="STKc_PknB_like"/>
    <property type="match status" value="1"/>
</dbReference>
<dbReference type="GO" id="GO:0005524">
    <property type="term" value="F:ATP binding"/>
    <property type="evidence" value="ECO:0007669"/>
    <property type="project" value="UniProtKB-KW"/>
</dbReference>
<dbReference type="PANTHER" id="PTHR24351">
    <property type="entry name" value="RIBOSOMAL PROTEIN S6 KINASE"/>
    <property type="match status" value="1"/>
</dbReference>
<reference evidence="9 10" key="1">
    <citation type="submission" date="2018-02" db="EMBL/GenBank/DDBJ databases">
        <title>novel marine gammaproteobacteria from coastal saline agro ecosystem.</title>
        <authorList>
            <person name="Krishnan R."/>
            <person name="Ramesh Kumar N."/>
        </authorList>
    </citation>
    <scope>NUCLEOTIDE SEQUENCE [LARGE SCALE GENOMIC DNA]</scope>
    <source>
        <strain evidence="9 10">228</strain>
    </source>
</reference>
<keyword evidence="5" id="KW-0067">ATP-binding</keyword>
<dbReference type="CDD" id="cd00143">
    <property type="entry name" value="PP2Cc"/>
    <property type="match status" value="1"/>
</dbReference>
<dbReference type="OrthoDB" id="5293405at2"/>
<dbReference type="PROSITE" id="PS51746">
    <property type="entry name" value="PPM_2"/>
    <property type="match status" value="1"/>
</dbReference>
<keyword evidence="6" id="KW-1133">Transmembrane helix</keyword>
<protein>
    <submittedName>
        <fullName evidence="9">Protein kinase</fullName>
    </submittedName>
</protein>
<evidence type="ECO:0000256" key="1">
    <source>
        <dbReference type="ARBA" id="ARBA00022527"/>
    </source>
</evidence>
<name>A0A2S5KWX2_9PROT</name>
<dbReference type="GO" id="GO:0004674">
    <property type="term" value="F:protein serine/threonine kinase activity"/>
    <property type="evidence" value="ECO:0007669"/>
    <property type="project" value="UniProtKB-KW"/>
</dbReference>
<dbReference type="Gene3D" id="3.60.40.10">
    <property type="entry name" value="PPM-type phosphatase domain"/>
    <property type="match status" value="1"/>
</dbReference>
<keyword evidence="2" id="KW-0808">Transferase</keyword>
<dbReference type="SMART" id="SM00332">
    <property type="entry name" value="PP2Cc"/>
    <property type="match status" value="1"/>
</dbReference>
<dbReference type="AlphaFoldDB" id="A0A2S5KWX2"/>
<dbReference type="InterPro" id="IPR000719">
    <property type="entry name" value="Prot_kinase_dom"/>
</dbReference>
<feature type="domain" description="Protein kinase" evidence="7">
    <location>
        <begin position="272"/>
        <end position="533"/>
    </location>
</feature>
<sequence>MNQQLTLRFGQYSSAGRKASNQDFHGALVPLQPQLTSKGAAFAIADGISSSEVSHIASQSAVAGFLQDYFCTSETWSVKQSAQRVISAINSWLHAQSRQGQFRYAIDRGYVCTFSTLIIKAASAHLFHIGDGRIHRLSGGHLEQLTQDHRMHVSAEQHYLSRALGIHDHVEIDYQCLPVEAGDVFVLTTDGIHEFIDESVMARCIQDCQDDLTLAARAITEIALNHGSDDNLTIQIVRVEQLPEPSATELYQRLNQLPFPPELRLRAEFDGFTIQRELHHSSRSHLYLAIDNASGDRVVIKTPSHDLRHDEAYIERLLMEEWIARRINNPHVLRAWPMERPRHFLYLTSEYLPGQTLEQWMRDHPTADLTAVRSIVGQIARGLRAFHRLEMLHQDLRPANVMIDEHGTVTLIDFGSTRVAGVAELSDRTQAEPILGTLPYTAPEYFSGDPVGEQADLFSLAVMTYQMLTGHLPYGTQVATARSRAAQARLHYESVLSHRRDIPLWVDEALRKALQPQPLRRYDAISEFVHDLNQPNPRFIAEYRPPLLERNPLLFWQGLSCLLALLLIWQLVKH</sequence>
<proteinExistence type="predicted"/>
<evidence type="ECO:0000256" key="4">
    <source>
        <dbReference type="ARBA" id="ARBA00022777"/>
    </source>
</evidence>
<dbReference type="SMART" id="SM00331">
    <property type="entry name" value="PP2C_SIG"/>
    <property type="match status" value="1"/>
</dbReference>
<evidence type="ECO:0000313" key="9">
    <source>
        <dbReference type="EMBL" id="PPC79223.1"/>
    </source>
</evidence>
<keyword evidence="3" id="KW-0547">Nucleotide-binding</keyword>
<dbReference type="Proteomes" id="UP000238196">
    <property type="component" value="Unassembled WGS sequence"/>
</dbReference>
<gene>
    <name evidence="9" type="ORF">C4K68_01150</name>
</gene>
<dbReference type="Gene3D" id="1.10.510.10">
    <property type="entry name" value="Transferase(Phosphotransferase) domain 1"/>
    <property type="match status" value="1"/>
</dbReference>
<feature type="domain" description="PPM-type phosphatase" evidence="8">
    <location>
        <begin position="8"/>
        <end position="239"/>
    </location>
</feature>
<accession>A0A2S5KWX2</accession>
<dbReference type="SMART" id="SM00220">
    <property type="entry name" value="S_TKc"/>
    <property type="match status" value="1"/>
</dbReference>
<evidence type="ECO:0000256" key="2">
    <source>
        <dbReference type="ARBA" id="ARBA00022679"/>
    </source>
</evidence>
<evidence type="ECO:0000256" key="6">
    <source>
        <dbReference type="SAM" id="Phobius"/>
    </source>
</evidence>
<keyword evidence="6" id="KW-0472">Membrane</keyword>
<dbReference type="Pfam" id="PF13672">
    <property type="entry name" value="PP2C_2"/>
    <property type="match status" value="1"/>
</dbReference>
<organism evidence="9 10">
    <name type="scientific">Proteobacteria bacterium 228</name>
    <dbReference type="NCBI Taxonomy" id="2083153"/>
    <lineage>
        <taxon>Bacteria</taxon>
        <taxon>Pseudomonadati</taxon>
        <taxon>Pseudomonadota</taxon>
    </lineage>
</organism>
<dbReference type="SUPFAM" id="SSF56112">
    <property type="entry name" value="Protein kinase-like (PK-like)"/>
    <property type="match status" value="1"/>
</dbReference>
<dbReference type="Gene3D" id="3.30.200.20">
    <property type="entry name" value="Phosphorylase Kinase, domain 1"/>
    <property type="match status" value="1"/>
</dbReference>
<dbReference type="InterPro" id="IPR001932">
    <property type="entry name" value="PPM-type_phosphatase-like_dom"/>
</dbReference>
<evidence type="ECO:0000259" key="7">
    <source>
        <dbReference type="PROSITE" id="PS50011"/>
    </source>
</evidence>
<dbReference type="InterPro" id="IPR036457">
    <property type="entry name" value="PPM-type-like_dom_sf"/>
</dbReference>
<evidence type="ECO:0000259" key="8">
    <source>
        <dbReference type="PROSITE" id="PS51746"/>
    </source>
</evidence>
<dbReference type="SUPFAM" id="SSF81606">
    <property type="entry name" value="PP2C-like"/>
    <property type="match status" value="1"/>
</dbReference>
<keyword evidence="4 9" id="KW-0418">Kinase</keyword>
<keyword evidence="1" id="KW-0723">Serine/threonine-protein kinase</keyword>
<evidence type="ECO:0000313" key="10">
    <source>
        <dbReference type="Proteomes" id="UP000238196"/>
    </source>
</evidence>
<dbReference type="EMBL" id="PRLP01000004">
    <property type="protein sequence ID" value="PPC79223.1"/>
    <property type="molecule type" value="Genomic_DNA"/>
</dbReference>
<feature type="transmembrane region" description="Helical" evidence="6">
    <location>
        <begin position="553"/>
        <end position="572"/>
    </location>
</feature>
<dbReference type="PROSITE" id="PS50011">
    <property type="entry name" value="PROTEIN_KINASE_DOM"/>
    <property type="match status" value="1"/>
</dbReference>
<dbReference type="InterPro" id="IPR011009">
    <property type="entry name" value="Kinase-like_dom_sf"/>
</dbReference>
<dbReference type="InterPro" id="IPR008266">
    <property type="entry name" value="Tyr_kinase_AS"/>
</dbReference>
<dbReference type="Pfam" id="PF00069">
    <property type="entry name" value="Pkinase"/>
    <property type="match status" value="1"/>
</dbReference>
<evidence type="ECO:0000256" key="5">
    <source>
        <dbReference type="ARBA" id="ARBA00022840"/>
    </source>
</evidence>